<keyword evidence="2" id="KW-1185">Reference proteome</keyword>
<accession>A0ABM8LKX7</accession>
<evidence type="ECO:0000313" key="2">
    <source>
        <dbReference type="Proteomes" id="UP000507140"/>
    </source>
</evidence>
<name>A0ABM8LKX7_9BURK</name>
<dbReference type="EMBL" id="CADIKR010000009">
    <property type="protein sequence ID" value="CAB3917542.1"/>
    <property type="molecule type" value="Genomic_DNA"/>
</dbReference>
<organism evidence="1 2">
    <name type="scientific">Achromobacter mucicolens</name>
    <dbReference type="NCBI Taxonomy" id="1389922"/>
    <lineage>
        <taxon>Bacteria</taxon>
        <taxon>Pseudomonadati</taxon>
        <taxon>Pseudomonadota</taxon>
        <taxon>Betaproteobacteria</taxon>
        <taxon>Burkholderiales</taxon>
        <taxon>Alcaligenaceae</taxon>
        <taxon>Achromobacter</taxon>
    </lineage>
</organism>
<reference evidence="1 2" key="1">
    <citation type="submission" date="2020-04" db="EMBL/GenBank/DDBJ databases">
        <authorList>
            <person name="De Canck E."/>
        </authorList>
    </citation>
    <scope>NUCLEOTIDE SEQUENCE [LARGE SCALE GENOMIC DNA]</scope>
    <source>
        <strain evidence="1 2">LMG 3415</strain>
    </source>
</reference>
<sequence length="333" mass="35785">MTTHTPAPAQRDAVLTDEEITNELRRLAVRPGDHDFNLGQCIARAIESALLSKLRAPIADERVALSQYDYQAVFDAIGKAVKVHPNLAIEISVQAFRAALASAPVADVPQGTGNPEADRLIGRLMSSDPDFDDCTAAARLIRDLACAPVAGEAVGKVVLFGGELKEVSWTRGKMPPPGTTLFAAPPASDARCSCPSGDGSLRWPCDVHATRPESGRLKQLAAALGNRDWKWWDSCSFRRLTFEDGPDRRDGSALHATVQASDGHLDVSMAPGVREFIEAASPQAVGQLADLAARLAAQLRDCAETLGADEIDEQRAMRTYADVMKLLAEMPHL</sequence>
<comment type="caution">
    <text evidence="1">The sequence shown here is derived from an EMBL/GenBank/DDBJ whole genome shotgun (WGS) entry which is preliminary data.</text>
</comment>
<evidence type="ECO:0000313" key="1">
    <source>
        <dbReference type="EMBL" id="CAB3917542.1"/>
    </source>
</evidence>
<proteinExistence type="predicted"/>
<dbReference type="RefSeq" id="WP_180100504.1">
    <property type="nucleotide sequence ID" value="NZ_CADIKR010000009.1"/>
</dbReference>
<protein>
    <submittedName>
        <fullName evidence="1">Uncharacterized protein</fullName>
    </submittedName>
</protein>
<dbReference type="Proteomes" id="UP000507140">
    <property type="component" value="Unassembled WGS sequence"/>
</dbReference>
<gene>
    <name evidence="1" type="ORF">LMG3415_05323</name>
</gene>